<evidence type="ECO:0000313" key="3">
    <source>
        <dbReference type="Proteomes" id="UP000789739"/>
    </source>
</evidence>
<reference evidence="2" key="1">
    <citation type="submission" date="2021-06" db="EMBL/GenBank/DDBJ databases">
        <authorList>
            <person name="Kallberg Y."/>
            <person name="Tangrot J."/>
            <person name="Rosling A."/>
        </authorList>
    </citation>
    <scope>NUCLEOTIDE SEQUENCE</scope>
    <source>
        <strain evidence="2">BR232B</strain>
    </source>
</reference>
<name>A0A9N9E726_9GLOM</name>
<feature type="region of interest" description="Disordered" evidence="1">
    <location>
        <begin position="1"/>
        <end position="44"/>
    </location>
</feature>
<evidence type="ECO:0000256" key="1">
    <source>
        <dbReference type="SAM" id="MobiDB-lite"/>
    </source>
</evidence>
<evidence type="ECO:0000313" key="2">
    <source>
        <dbReference type="EMBL" id="CAG8662547.1"/>
    </source>
</evidence>
<protein>
    <submittedName>
        <fullName evidence="2">7324_t:CDS:1</fullName>
    </submittedName>
</protein>
<organism evidence="2 3">
    <name type="scientific">Paraglomus brasilianum</name>
    <dbReference type="NCBI Taxonomy" id="144538"/>
    <lineage>
        <taxon>Eukaryota</taxon>
        <taxon>Fungi</taxon>
        <taxon>Fungi incertae sedis</taxon>
        <taxon>Mucoromycota</taxon>
        <taxon>Glomeromycotina</taxon>
        <taxon>Glomeromycetes</taxon>
        <taxon>Paraglomerales</taxon>
        <taxon>Paraglomeraceae</taxon>
        <taxon>Paraglomus</taxon>
    </lineage>
</organism>
<proteinExistence type="predicted"/>
<feature type="non-terminal residue" evidence="2">
    <location>
        <position position="44"/>
    </location>
</feature>
<dbReference type="EMBL" id="CAJVPI010003816">
    <property type="protein sequence ID" value="CAG8662547.1"/>
    <property type="molecule type" value="Genomic_DNA"/>
</dbReference>
<accession>A0A9N9E726</accession>
<dbReference type="Proteomes" id="UP000789739">
    <property type="component" value="Unassembled WGS sequence"/>
</dbReference>
<gene>
    <name evidence="2" type="ORF">PBRASI_LOCUS10864</name>
</gene>
<dbReference type="AlphaFoldDB" id="A0A9N9E726"/>
<keyword evidence="3" id="KW-1185">Reference proteome</keyword>
<comment type="caution">
    <text evidence="2">The sequence shown here is derived from an EMBL/GenBank/DDBJ whole genome shotgun (WGS) entry which is preliminary data.</text>
</comment>
<sequence>MNQAGKIDNIIPDNTDNERTPIPEESVIRGYTSSPKVNTEIIPK</sequence>
<dbReference type="OrthoDB" id="10398857at2759"/>